<reference evidence="2" key="1">
    <citation type="submission" date="2019-03" db="EMBL/GenBank/DDBJ databases">
        <title>Improved annotation for the trematode Fasciola hepatica.</title>
        <authorList>
            <person name="Choi Y.-J."/>
            <person name="Martin J."/>
            <person name="Mitreva M."/>
        </authorList>
    </citation>
    <scope>NUCLEOTIDE SEQUENCE [LARGE SCALE GENOMIC DNA]</scope>
</reference>
<gene>
    <name evidence="2" type="ORF">D915_001807</name>
</gene>
<dbReference type="EMBL" id="JXXN02000446">
    <property type="protein sequence ID" value="THD27360.1"/>
    <property type="molecule type" value="Genomic_DNA"/>
</dbReference>
<evidence type="ECO:0000256" key="1">
    <source>
        <dbReference type="SAM" id="MobiDB-lite"/>
    </source>
</evidence>
<keyword evidence="3" id="KW-1185">Reference proteome</keyword>
<feature type="region of interest" description="Disordered" evidence="1">
    <location>
        <begin position="71"/>
        <end position="109"/>
    </location>
</feature>
<feature type="compositionally biased region" description="Polar residues" evidence="1">
    <location>
        <begin position="72"/>
        <end position="91"/>
    </location>
</feature>
<comment type="caution">
    <text evidence="2">The sequence shown here is derived from an EMBL/GenBank/DDBJ whole genome shotgun (WGS) entry which is preliminary data.</text>
</comment>
<dbReference type="AlphaFoldDB" id="A0A4E0S3F9"/>
<accession>A0A4E0S3F9</accession>
<evidence type="ECO:0000313" key="3">
    <source>
        <dbReference type="Proteomes" id="UP000230066"/>
    </source>
</evidence>
<dbReference type="Proteomes" id="UP000230066">
    <property type="component" value="Unassembled WGS sequence"/>
</dbReference>
<evidence type="ECO:0000313" key="2">
    <source>
        <dbReference type="EMBL" id="THD27360.1"/>
    </source>
</evidence>
<sequence>MFSPILIYFCYPQHQTYGRSKQTYHLHYLWTKDGKDPFSKGGKRCQWFQPEEQPSYGKSREAKEYLADRPKQNVQTQQFSGGHKPSTSVRQQIGGHQGHLPETNAPSRPRVNYVSPEVVQKFTPQIEQGKYPKAQRSRHVAPTTVPKFPKDEFTVDERTQAKLNDGYLFIGQTKSGGQVHNILLPPPSHYRNDAKYFLDTHNNYRDSLQNGQVPNQPRSINIHHLVS</sequence>
<name>A0A4E0S3F9_FASHE</name>
<protein>
    <submittedName>
        <fullName evidence="2">Uncharacterized protein</fullName>
    </submittedName>
</protein>
<proteinExistence type="predicted"/>
<organism evidence="2 3">
    <name type="scientific">Fasciola hepatica</name>
    <name type="common">Liver fluke</name>
    <dbReference type="NCBI Taxonomy" id="6192"/>
    <lineage>
        <taxon>Eukaryota</taxon>
        <taxon>Metazoa</taxon>
        <taxon>Spiralia</taxon>
        <taxon>Lophotrochozoa</taxon>
        <taxon>Platyhelminthes</taxon>
        <taxon>Trematoda</taxon>
        <taxon>Digenea</taxon>
        <taxon>Plagiorchiida</taxon>
        <taxon>Echinostomata</taxon>
        <taxon>Echinostomatoidea</taxon>
        <taxon>Fasciolidae</taxon>
        <taxon>Fasciola</taxon>
    </lineage>
</organism>